<dbReference type="GO" id="GO:0071897">
    <property type="term" value="P:DNA biosynthetic process"/>
    <property type="evidence" value="ECO:0007669"/>
    <property type="project" value="UniProtKB-ARBA"/>
</dbReference>
<dbReference type="PROSITE" id="PS50804">
    <property type="entry name" value="SCAN_BOX"/>
    <property type="match status" value="1"/>
</dbReference>
<feature type="domain" description="SCAN box" evidence="1">
    <location>
        <begin position="25"/>
        <end position="80"/>
    </location>
</feature>
<evidence type="ECO:0000313" key="2">
    <source>
        <dbReference type="EMBL" id="KAK4320819.1"/>
    </source>
</evidence>
<gene>
    <name evidence="2" type="ORF">Pmani_008358</name>
</gene>
<sequence>MKASNQFISFSDKLFAQAASCPVSVRKLGKRWLDFNDVETREELEELVLLEQYKRAVPWEVKAYLEEHEDKLPVEGVSFLLGNDIAGNKVVPNPIVASVPTRVNNTEALEKEIPELFPSCDVTRNMKKKAECDVVPSTTDDEDDDSGIGSLFQTDVVYNSPVLPQEVVSPVAGSHIDTESVLVDTVPVSRNMLSEAQRGVPELKPLYARAVDLNEFEKLSHQKDDICTLLSTYEQIFGDVPQPCRGVEHDILLIDNAMPVKQHPYRVNPCKRNALRSEVEFLLQNGLAEQSTSE</sequence>
<dbReference type="SUPFAM" id="SSF56672">
    <property type="entry name" value="DNA/RNA polymerases"/>
    <property type="match status" value="1"/>
</dbReference>
<dbReference type="EMBL" id="JAWZYT010000635">
    <property type="protein sequence ID" value="KAK4320819.1"/>
    <property type="molecule type" value="Genomic_DNA"/>
</dbReference>
<evidence type="ECO:0000313" key="3">
    <source>
        <dbReference type="Proteomes" id="UP001292094"/>
    </source>
</evidence>
<keyword evidence="3" id="KW-1185">Reference proteome</keyword>
<protein>
    <recommendedName>
        <fullName evidence="1">SCAN box domain-containing protein</fullName>
    </recommendedName>
</protein>
<name>A0AAE1Q6U3_9EUCA</name>
<dbReference type="Gene3D" id="1.10.4020.10">
    <property type="entry name" value="DNA breaking-rejoining enzymes"/>
    <property type="match status" value="1"/>
</dbReference>
<dbReference type="InterPro" id="IPR043502">
    <property type="entry name" value="DNA/RNA_pol_sf"/>
</dbReference>
<dbReference type="SUPFAM" id="SSF47353">
    <property type="entry name" value="Retrovirus capsid dimerization domain-like"/>
    <property type="match status" value="1"/>
</dbReference>
<dbReference type="AlphaFoldDB" id="A0AAE1Q6U3"/>
<dbReference type="Proteomes" id="UP001292094">
    <property type="component" value="Unassembled WGS sequence"/>
</dbReference>
<organism evidence="2 3">
    <name type="scientific">Petrolisthes manimaculis</name>
    <dbReference type="NCBI Taxonomy" id="1843537"/>
    <lineage>
        <taxon>Eukaryota</taxon>
        <taxon>Metazoa</taxon>
        <taxon>Ecdysozoa</taxon>
        <taxon>Arthropoda</taxon>
        <taxon>Crustacea</taxon>
        <taxon>Multicrustacea</taxon>
        <taxon>Malacostraca</taxon>
        <taxon>Eumalacostraca</taxon>
        <taxon>Eucarida</taxon>
        <taxon>Decapoda</taxon>
        <taxon>Pleocyemata</taxon>
        <taxon>Anomura</taxon>
        <taxon>Galatheoidea</taxon>
        <taxon>Porcellanidae</taxon>
        <taxon>Petrolisthes</taxon>
    </lineage>
</organism>
<evidence type="ECO:0000259" key="1">
    <source>
        <dbReference type="PROSITE" id="PS50804"/>
    </source>
</evidence>
<accession>A0AAE1Q6U3</accession>
<comment type="caution">
    <text evidence="2">The sequence shown here is derived from an EMBL/GenBank/DDBJ whole genome shotgun (WGS) entry which is preliminary data.</text>
</comment>
<proteinExistence type="predicted"/>
<dbReference type="InterPro" id="IPR038269">
    <property type="entry name" value="SCAN_sf"/>
</dbReference>
<reference evidence="2" key="1">
    <citation type="submission" date="2023-11" db="EMBL/GenBank/DDBJ databases">
        <title>Genome assemblies of two species of porcelain crab, Petrolisthes cinctipes and Petrolisthes manimaculis (Anomura: Porcellanidae).</title>
        <authorList>
            <person name="Angst P."/>
        </authorList>
    </citation>
    <scope>NUCLEOTIDE SEQUENCE</scope>
    <source>
        <strain evidence="2">PB745_02</strain>
        <tissue evidence="2">Gill</tissue>
    </source>
</reference>
<dbReference type="Gene3D" id="3.10.10.10">
    <property type="entry name" value="HIV Type 1 Reverse Transcriptase, subunit A, domain 1"/>
    <property type="match status" value="1"/>
</dbReference>
<dbReference type="InterPro" id="IPR003309">
    <property type="entry name" value="SCAN_dom"/>
</dbReference>